<dbReference type="SMART" id="SM00422">
    <property type="entry name" value="HTH_MERR"/>
    <property type="match status" value="1"/>
</dbReference>
<reference evidence="3 4" key="1">
    <citation type="submission" date="2019-01" db="EMBL/GenBank/DDBJ databases">
        <authorList>
            <person name="Chen W.-M."/>
        </authorList>
    </citation>
    <scope>NUCLEOTIDE SEQUENCE [LARGE SCALE GENOMIC DNA]</scope>
    <source>
        <strain evidence="3 4">TLA-22</strain>
    </source>
</reference>
<dbReference type="PANTHER" id="PTHR30204">
    <property type="entry name" value="REDOX-CYCLING DRUG-SENSING TRANSCRIPTIONAL ACTIVATOR SOXR"/>
    <property type="match status" value="1"/>
</dbReference>
<dbReference type="Pfam" id="PF13411">
    <property type="entry name" value="MerR_1"/>
    <property type="match status" value="1"/>
</dbReference>
<evidence type="ECO:0000313" key="4">
    <source>
        <dbReference type="Proteomes" id="UP000282977"/>
    </source>
</evidence>
<keyword evidence="1 3" id="KW-0238">DNA-binding</keyword>
<sequence length="162" mass="18841">MRVADIDRRSKANVRRERIKAPVDNHGAGARDAREFTPPLQGINDVARELGVTLRTLRFYEKEGLIAPQRVGNTRIYSKREIGRMQLILRGKRLGFSIREIKEFLDLYDADPGHHEQMGRLVERVRERLIDLKSQRSALDLTIEELTKIENEATTHLMRKQK</sequence>
<accession>A0A437J2M8</accession>
<dbReference type="AlphaFoldDB" id="A0A437J2M8"/>
<dbReference type="SUPFAM" id="SSF46955">
    <property type="entry name" value="Putative DNA-binding domain"/>
    <property type="match status" value="1"/>
</dbReference>
<dbReference type="GO" id="GO:0003677">
    <property type="term" value="F:DNA binding"/>
    <property type="evidence" value="ECO:0007669"/>
    <property type="project" value="UniProtKB-KW"/>
</dbReference>
<dbReference type="InterPro" id="IPR009061">
    <property type="entry name" value="DNA-bd_dom_put_sf"/>
</dbReference>
<dbReference type="PANTHER" id="PTHR30204:SF58">
    <property type="entry name" value="HTH-TYPE TRANSCRIPTIONAL REGULATOR YFMP"/>
    <property type="match status" value="1"/>
</dbReference>
<dbReference type="InterPro" id="IPR000551">
    <property type="entry name" value="MerR-type_HTH_dom"/>
</dbReference>
<evidence type="ECO:0000259" key="2">
    <source>
        <dbReference type="PROSITE" id="PS50937"/>
    </source>
</evidence>
<feature type="domain" description="HTH merR-type" evidence="2">
    <location>
        <begin position="46"/>
        <end position="107"/>
    </location>
</feature>
<dbReference type="InterPro" id="IPR047057">
    <property type="entry name" value="MerR_fam"/>
</dbReference>
<evidence type="ECO:0000256" key="1">
    <source>
        <dbReference type="ARBA" id="ARBA00023125"/>
    </source>
</evidence>
<dbReference type="GO" id="GO:0003700">
    <property type="term" value="F:DNA-binding transcription factor activity"/>
    <property type="evidence" value="ECO:0007669"/>
    <property type="project" value="InterPro"/>
</dbReference>
<dbReference type="Gene3D" id="1.10.1660.10">
    <property type="match status" value="1"/>
</dbReference>
<dbReference type="CDD" id="cd04776">
    <property type="entry name" value="HTH_GnyR"/>
    <property type="match status" value="1"/>
</dbReference>
<keyword evidence="4" id="KW-1185">Reference proteome</keyword>
<dbReference type="EMBL" id="RZUL01000018">
    <property type="protein sequence ID" value="RVT38475.1"/>
    <property type="molecule type" value="Genomic_DNA"/>
</dbReference>
<dbReference type="Proteomes" id="UP000282977">
    <property type="component" value="Unassembled WGS sequence"/>
</dbReference>
<dbReference type="PROSITE" id="PS50937">
    <property type="entry name" value="HTH_MERR_2"/>
    <property type="match status" value="1"/>
</dbReference>
<gene>
    <name evidence="3" type="ORF">ENE74_17575</name>
</gene>
<proteinExistence type="predicted"/>
<comment type="caution">
    <text evidence="3">The sequence shown here is derived from an EMBL/GenBank/DDBJ whole genome shotgun (WGS) entry which is preliminary data.</text>
</comment>
<evidence type="ECO:0000313" key="3">
    <source>
        <dbReference type="EMBL" id="RVT38475.1"/>
    </source>
</evidence>
<dbReference type="OrthoDB" id="9803659at2"/>
<organism evidence="3 4">
    <name type="scientific">Sphingobium algorifonticola</name>
    <dbReference type="NCBI Taxonomy" id="2008318"/>
    <lineage>
        <taxon>Bacteria</taxon>
        <taxon>Pseudomonadati</taxon>
        <taxon>Pseudomonadota</taxon>
        <taxon>Alphaproteobacteria</taxon>
        <taxon>Sphingomonadales</taxon>
        <taxon>Sphingomonadaceae</taxon>
        <taxon>Sphingobium</taxon>
    </lineage>
</organism>
<name>A0A437J2M8_9SPHN</name>
<protein>
    <submittedName>
        <fullName evidence="3">MerR family DNA-binding transcriptional regulator</fullName>
    </submittedName>
</protein>